<evidence type="ECO:0000259" key="2">
    <source>
        <dbReference type="Pfam" id="PF02543"/>
    </source>
</evidence>
<feature type="domain" description="Carbamoyltransferase" evidence="2">
    <location>
        <begin position="3"/>
        <end position="359"/>
    </location>
</feature>
<comment type="caution">
    <text evidence="4">The sequence shown here is derived from an EMBL/GenBank/DDBJ whole genome shotgun (WGS) entry which is preliminary data.</text>
</comment>
<dbReference type="AlphaFoldDB" id="A0A0G0ZLQ0"/>
<dbReference type="Pfam" id="PF02543">
    <property type="entry name" value="Carbam_trans_N"/>
    <property type="match status" value="1"/>
</dbReference>
<comment type="similarity">
    <text evidence="1">Belongs to the NodU/CmcH family.</text>
</comment>
<evidence type="ECO:0000256" key="1">
    <source>
        <dbReference type="ARBA" id="ARBA00006129"/>
    </source>
</evidence>
<feature type="domain" description="Carbamoyltransferase C-terminal" evidence="3">
    <location>
        <begin position="420"/>
        <end position="592"/>
    </location>
</feature>
<dbReference type="EMBL" id="LCBY01000007">
    <property type="protein sequence ID" value="KKS22996.1"/>
    <property type="molecule type" value="Genomic_DNA"/>
</dbReference>
<dbReference type="CDD" id="cd24100">
    <property type="entry name" value="ASKHA_NBD_MJ1051-like_N"/>
    <property type="match status" value="1"/>
</dbReference>
<evidence type="ECO:0000259" key="3">
    <source>
        <dbReference type="Pfam" id="PF16861"/>
    </source>
</evidence>
<dbReference type="PANTHER" id="PTHR34847:SF1">
    <property type="entry name" value="NODULATION PROTEIN U"/>
    <property type="match status" value="1"/>
</dbReference>
<name>A0A0G0ZLQ0_9BACT</name>
<dbReference type="Pfam" id="PF16861">
    <property type="entry name" value="Carbam_trans_C"/>
    <property type="match status" value="1"/>
</dbReference>
<dbReference type="PANTHER" id="PTHR34847">
    <property type="entry name" value="NODULATION PROTEIN U"/>
    <property type="match status" value="1"/>
</dbReference>
<dbReference type="InterPro" id="IPR003696">
    <property type="entry name" value="Carbtransf_dom"/>
</dbReference>
<dbReference type="Gene3D" id="3.30.420.40">
    <property type="match status" value="2"/>
</dbReference>
<dbReference type="InterPro" id="IPR043129">
    <property type="entry name" value="ATPase_NBD"/>
</dbReference>
<organism evidence="4 5">
    <name type="scientific">Candidatus Roizmanbacteria bacterium GW2011_GWC2_41_7</name>
    <dbReference type="NCBI Taxonomy" id="1618487"/>
    <lineage>
        <taxon>Bacteria</taxon>
        <taxon>Candidatus Roizmaniibacteriota</taxon>
    </lineage>
</organism>
<keyword evidence="4" id="KW-0808">Transferase</keyword>
<proteinExistence type="inferred from homology"/>
<dbReference type="InterPro" id="IPR038152">
    <property type="entry name" value="Carbam_trans_C_sf"/>
</dbReference>
<sequence length="595" mass="67475">MYILGIYYGHNASAILLNNGKVIAGASEERFNGKKNYIGYPESAIQYILSEAGIRSKQLTAVTVSHTSAIPVAFFSNLSGSRHVSTISFFRILDGIILLMRKLYRLLAFYAPVVRVLGRYAYRFFMNLGGYFIRLKEQQVIASRLGINENVIHFYDHHLSHGAAGYYASPFNQKKALVITLDGEGDGQSGSVRIFNNKTITELSRIPREYSLGTLFAQATGYLGMKIGEDEYKLMGLAPYSKKEKVEKVYKEIENIVQVDTEKLTISTSFNTNDSPRYLRRAMQGVRFDVVAGVFQYLLEEKIAVLVKAAIKKTGVHTIVLSGGIFMNVKINQRIGSIPEVKELFIMPTCGDETSILGSSYLHHIQQPATSRKKVTVEPIKDLYWGPRFTNKQIQEYLKKNKLSKKFAIQKIEKIEKKVAQLLANGHVVARLAGRMEFGARSLGNRSILADPRNFDVVRIINEQMKNRDFWMPFAPSILDYRMKDYCINPKNFNAPYMILSFDSTPLARKDLKASLHPYDFTLRPQVVYKEWNESYYKIIEEFEKLTGVGGILNTSFNLHGFPIVAGPKEALFAFEHSGLDYLVLENFLISKNKL</sequence>
<dbReference type="PATRIC" id="fig|1618487.3.peg.107"/>
<dbReference type="SUPFAM" id="SSF53067">
    <property type="entry name" value="Actin-like ATPase domain"/>
    <property type="match status" value="1"/>
</dbReference>
<dbReference type="InterPro" id="IPR031730">
    <property type="entry name" value="Carbam_trans_C"/>
</dbReference>
<evidence type="ECO:0000313" key="5">
    <source>
        <dbReference type="Proteomes" id="UP000034371"/>
    </source>
</evidence>
<reference evidence="4 5" key="1">
    <citation type="journal article" date="2015" name="Nature">
        <title>rRNA introns, odd ribosomes, and small enigmatic genomes across a large radiation of phyla.</title>
        <authorList>
            <person name="Brown C.T."/>
            <person name="Hug L.A."/>
            <person name="Thomas B.C."/>
            <person name="Sharon I."/>
            <person name="Castelle C.J."/>
            <person name="Singh A."/>
            <person name="Wilkins M.J."/>
            <person name="Williams K.H."/>
            <person name="Banfield J.F."/>
        </authorList>
    </citation>
    <scope>NUCLEOTIDE SEQUENCE [LARGE SCALE GENOMIC DNA]</scope>
</reference>
<evidence type="ECO:0000313" key="4">
    <source>
        <dbReference type="EMBL" id="KKS22996.1"/>
    </source>
</evidence>
<gene>
    <name evidence="4" type="ORF">UU78_C0007G0014</name>
</gene>
<dbReference type="InterPro" id="IPR051338">
    <property type="entry name" value="NodU/CmcH_Carbamoyltrnsfr"/>
</dbReference>
<dbReference type="Proteomes" id="UP000034371">
    <property type="component" value="Unassembled WGS sequence"/>
</dbReference>
<dbReference type="Gene3D" id="3.90.870.20">
    <property type="entry name" value="Carbamoyltransferase, C-terminal domain"/>
    <property type="match status" value="1"/>
</dbReference>
<protein>
    <submittedName>
        <fullName evidence="4">Putative carbamoyl transferase, NodU family</fullName>
    </submittedName>
</protein>
<accession>A0A0G0ZLQ0</accession>
<dbReference type="GO" id="GO:0016740">
    <property type="term" value="F:transferase activity"/>
    <property type="evidence" value="ECO:0007669"/>
    <property type="project" value="UniProtKB-KW"/>
</dbReference>